<dbReference type="EMBL" id="CAMGYJ010000009">
    <property type="protein sequence ID" value="CAI0545747.1"/>
    <property type="molecule type" value="Genomic_DNA"/>
</dbReference>
<keyword evidence="2" id="KW-1185">Reference proteome</keyword>
<sequence>MASVKYPQQNQLQQDLGFEDFQCLNPSSAEDFTVTEKTNFSTVMQNKGYLFLVFLKRSRRERRQRSPAAV</sequence>
<evidence type="ECO:0000313" key="2">
    <source>
        <dbReference type="Proteomes" id="UP001154282"/>
    </source>
</evidence>
<reference evidence="1" key="1">
    <citation type="submission" date="2022-08" db="EMBL/GenBank/DDBJ databases">
        <authorList>
            <person name="Gutierrez-Valencia J."/>
        </authorList>
    </citation>
    <scope>NUCLEOTIDE SEQUENCE</scope>
</reference>
<gene>
    <name evidence="1" type="ORF">LITE_LOCUS43698</name>
</gene>
<dbReference type="Proteomes" id="UP001154282">
    <property type="component" value="Unassembled WGS sequence"/>
</dbReference>
<organism evidence="1 2">
    <name type="scientific">Linum tenue</name>
    <dbReference type="NCBI Taxonomy" id="586396"/>
    <lineage>
        <taxon>Eukaryota</taxon>
        <taxon>Viridiplantae</taxon>
        <taxon>Streptophyta</taxon>
        <taxon>Embryophyta</taxon>
        <taxon>Tracheophyta</taxon>
        <taxon>Spermatophyta</taxon>
        <taxon>Magnoliopsida</taxon>
        <taxon>eudicotyledons</taxon>
        <taxon>Gunneridae</taxon>
        <taxon>Pentapetalae</taxon>
        <taxon>rosids</taxon>
        <taxon>fabids</taxon>
        <taxon>Malpighiales</taxon>
        <taxon>Linaceae</taxon>
        <taxon>Linum</taxon>
    </lineage>
</organism>
<evidence type="ECO:0000313" key="1">
    <source>
        <dbReference type="EMBL" id="CAI0545747.1"/>
    </source>
</evidence>
<comment type="caution">
    <text evidence="1">The sequence shown here is derived from an EMBL/GenBank/DDBJ whole genome shotgun (WGS) entry which is preliminary data.</text>
</comment>
<name>A0AAV0QJL9_9ROSI</name>
<protein>
    <submittedName>
        <fullName evidence="1">Uncharacterized protein</fullName>
    </submittedName>
</protein>
<dbReference type="AlphaFoldDB" id="A0AAV0QJL9"/>
<accession>A0AAV0QJL9</accession>
<proteinExistence type="predicted"/>